<evidence type="ECO:0000313" key="1">
    <source>
        <dbReference type="Proteomes" id="UP000887540"/>
    </source>
</evidence>
<reference evidence="2" key="1">
    <citation type="submission" date="2022-11" db="UniProtKB">
        <authorList>
            <consortium name="WormBaseParasite"/>
        </authorList>
    </citation>
    <scope>IDENTIFICATION</scope>
</reference>
<dbReference type="WBParaSite" id="ACRNAN_scaffold7162.g28586.t1">
    <property type="protein sequence ID" value="ACRNAN_scaffold7162.g28586.t1"/>
    <property type="gene ID" value="ACRNAN_scaffold7162.g28586"/>
</dbReference>
<evidence type="ECO:0000313" key="2">
    <source>
        <dbReference type="WBParaSite" id="ACRNAN_scaffold7162.g28586.t1"/>
    </source>
</evidence>
<protein>
    <submittedName>
        <fullName evidence="2">Uncharacterized protein</fullName>
    </submittedName>
</protein>
<proteinExistence type="predicted"/>
<dbReference type="Proteomes" id="UP000887540">
    <property type="component" value="Unplaced"/>
</dbReference>
<accession>A0A914EBX7</accession>
<sequence length="98" mass="11427">MNTIQNLWLKIKSSHLKLDQLTENEHNISNSSINECIQSTKKLDFKESKYLARSFSGMLSIYNEPVMERKLERKNSLNSSIILLHGQPHIRRNSTNKN</sequence>
<organism evidence="1 2">
    <name type="scientific">Acrobeloides nanus</name>
    <dbReference type="NCBI Taxonomy" id="290746"/>
    <lineage>
        <taxon>Eukaryota</taxon>
        <taxon>Metazoa</taxon>
        <taxon>Ecdysozoa</taxon>
        <taxon>Nematoda</taxon>
        <taxon>Chromadorea</taxon>
        <taxon>Rhabditida</taxon>
        <taxon>Tylenchina</taxon>
        <taxon>Cephalobomorpha</taxon>
        <taxon>Cephaloboidea</taxon>
        <taxon>Cephalobidae</taxon>
        <taxon>Acrobeloides</taxon>
    </lineage>
</organism>
<keyword evidence="1" id="KW-1185">Reference proteome</keyword>
<name>A0A914EBX7_9BILA</name>
<dbReference type="AlphaFoldDB" id="A0A914EBX7"/>